<accession>A0AAD6XKI4</accession>
<evidence type="ECO:0008006" key="3">
    <source>
        <dbReference type="Google" id="ProtNLM"/>
    </source>
</evidence>
<proteinExistence type="predicted"/>
<evidence type="ECO:0000313" key="1">
    <source>
        <dbReference type="EMBL" id="KAJ7076654.1"/>
    </source>
</evidence>
<protein>
    <recommendedName>
        <fullName evidence="3">F-box domain-containing protein</fullName>
    </recommendedName>
</protein>
<evidence type="ECO:0000313" key="2">
    <source>
        <dbReference type="Proteomes" id="UP001222325"/>
    </source>
</evidence>
<sequence length="374" mass="42728">MSAPEELAVDRAYIAETRAHILALRHRIASLKAKMIPVQKRLDSYVYPVLSLPNEIVSEIFGHFIPLYPLCPPLTGLLSPMVLTHICHRWREITLKMPSLWRAIQLEDHCDDDPISEAVECWLSRSRGLPLSISQTSYTKGVADGCVERLVLHSARWEHVQLRLHSRSHLAIVTHAMPLIRQLEIRVVNLKTGVSPPVCYRDMPRLRSVTLWNFDYPAGFLPWSQLTSLTLVCKSFAQCTAILRDTVNLIHCELAIWGDSDRQPDVRLERLQSLVLMPYDTDLLDWMDPEEMSQYLNTLITPALRMLDVPNDLLEPHPIEALSTFVSKAGCRLDSVYITGESSVAKHLYRAAFPSIKRISFDNTKLNYTDLRWA</sequence>
<reference evidence="1" key="1">
    <citation type="submission" date="2023-03" db="EMBL/GenBank/DDBJ databases">
        <title>Massive genome expansion in bonnet fungi (Mycena s.s.) driven by repeated elements and novel gene families across ecological guilds.</title>
        <authorList>
            <consortium name="Lawrence Berkeley National Laboratory"/>
            <person name="Harder C.B."/>
            <person name="Miyauchi S."/>
            <person name="Viragh M."/>
            <person name="Kuo A."/>
            <person name="Thoen E."/>
            <person name="Andreopoulos B."/>
            <person name="Lu D."/>
            <person name="Skrede I."/>
            <person name="Drula E."/>
            <person name="Henrissat B."/>
            <person name="Morin E."/>
            <person name="Kohler A."/>
            <person name="Barry K."/>
            <person name="LaButti K."/>
            <person name="Morin E."/>
            <person name="Salamov A."/>
            <person name="Lipzen A."/>
            <person name="Mereny Z."/>
            <person name="Hegedus B."/>
            <person name="Baldrian P."/>
            <person name="Stursova M."/>
            <person name="Weitz H."/>
            <person name="Taylor A."/>
            <person name="Grigoriev I.V."/>
            <person name="Nagy L.G."/>
            <person name="Martin F."/>
            <person name="Kauserud H."/>
        </authorList>
    </citation>
    <scope>NUCLEOTIDE SEQUENCE</scope>
    <source>
        <strain evidence="1">CBHHK173m</strain>
    </source>
</reference>
<gene>
    <name evidence="1" type="ORF">B0H15DRAFT_578112</name>
</gene>
<dbReference type="AlphaFoldDB" id="A0AAD6XKI4"/>
<dbReference type="Gene3D" id="1.20.1280.50">
    <property type="match status" value="1"/>
</dbReference>
<name>A0AAD6XKI4_9AGAR</name>
<dbReference type="Proteomes" id="UP001222325">
    <property type="component" value="Unassembled WGS sequence"/>
</dbReference>
<organism evidence="1 2">
    <name type="scientific">Mycena belliarum</name>
    <dbReference type="NCBI Taxonomy" id="1033014"/>
    <lineage>
        <taxon>Eukaryota</taxon>
        <taxon>Fungi</taxon>
        <taxon>Dikarya</taxon>
        <taxon>Basidiomycota</taxon>
        <taxon>Agaricomycotina</taxon>
        <taxon>Agaricomycetes</taxon>
        <taxon>Agaricomycetidae</taxon>
        <taxon>Agaricales</taxon>
        <taxon>Marasmiineae</taxon>
        <taxon>Mycenaceae</taxon>
        <taxon>Mycena</taxon>
    </lineage>
</organism>
<keyword evidence="2" id="KW-1185">Reference proteome</keyword>
<dbReference type="EMBL" id="JARJCN010000079">
    <property type="protein sequence ID" value="KAJ7076654.1"/>
    <property type="molecule type" value="Genomic_DNA"/>
</dbReference>
<comment type="caution">
    <text evidence="1">The sequence shown here is derived from an EMBL/GenBank/DDBJ whole genome shotgun (WGS) entry which is preliminary data.</text>
</comment>